<dbReference type="InParanoid" id="A0A212FG64"/>
<dbReference type="EMBL" id="AGBW02008707">
    <property type="protein sequence ID" value="OWR52722.1"/>
    <property type="molecule type" value="Genomic_DNA"/>
</dbReference>
<evidence type="ECO:0000313" key="3">
    <source>
        <dbReference type="Proteomes" id="UP000007151"/>
    </source>
</evidence>
<protein>
    <submittedName>
        <fullName evidence="2">Four-jointed</fullName>
    </submittedName>
</protein>
<dbReference type="PANTHER" id="PTHR13147">
    <property type="entry name" value="FOUR-JOINTED BOX PROTEIN 1"/>
    <property type="match status" value="1"/>
</dbReference>
<dbReference type="InterPro" id="IPR024868">
    <property type="entry name" value="FJX1/FJ"/>
</dbReference>
<dbReference type="STRING" id="278856.A0A212FG64"/>
<sequence>MASSTDKTNRKCEIERLPSLKDINNTEKGTDHKIGLNFNWYKMRRPHLLYNNCGYREEQFRRLKKEYGFYSYCMLSVGLSFVLGLVIGAAIVGSPATSPNFIQRKLERINSSKVRVPHERLNSLKLTGNSDEQIKKERDGDRFSAVSFVGSDDPRKYKVDVYPKGLTDDMREILKDTKASDHKHSLPEVVNGMVHVPNDNTVLYNNIYWGPEVENSMPQGYGENSAEIWEKYVDQSEVIKMEAGCGRMQNRLITFQDGIQACVRYRQNTDQIQGEIFSFYVARLLNLTNLAPSVVKVVDLKDKLWQNVANDIATAQWNTNRAVVITQYIPSLDSATIPEIFKPSTRHLNKIDIYKMSVTEKNDTKQLLLDKIRAKNIKTKIEVADDFDYVDVKVNKKTIELFVELAQWSDLIVFDYLTANLDRIVNNLFNYQWNINIMDGPAHNLARKMDSGLLLFLDNESGLLHGYRLLKKYNTYHSLMLDNLCVFRKSTVDALKVMYRLPIGKKLSEVFHQKNSAVIRDILPPLPEKNAKILHERLGKVLAQGAMKAFLIPNNITYEVPVCKSLLFMSVSEL</sequence>
<dbReference type="AlphaFoldDB" id="A0A212FG64"/>
<dbReference type="PANTHER" id="PTHR13147:SF5">
    <property type="entry name" value="FOUR-JOINTED BOX PROTEIN 1"/>
    <property type="match status" value="1"/>
</dbReference>
<dbReference type="GO" id="GO:0005615">
    <property type="term" value="C:extracellular space"/>
    <property type="evidence" value="ECO:0007669"/>
    <property type="project" value="TreeGrafter"/>
</dbReference>
<comment type="caution">
    <text evidence="2">The sequence shown here is derived from an EMBL/GenBank/DDBJ whole genome shotgun (WGS) entry which is preliminary data.</text>
</comment>
<dbReference type="FunCoup" id="A0A212FG64">
    <property type="interactions" value="71"/>
</dbReference>
<evidence type="ECO:0000256" key="1">
    <source>
        <dbReference type="SAM" id="Phobius"/>
    </source>
</evidence>
<dbReference type="eggNOG" id="ENOG502QUJ4">
    <property type="taxonomic scope" value="Eukaryota"/>
</dbReference>
<keyword evidence="1" id="KW-0812">Transmembrane</keyword>
<feature type="transmembrane region" description="Helical" evidence="1">
    <location>
        <begin position="69"/>
        <end position="92"/>
    </location>
</feature>
<name>A0A212FG64_DANPL</name>
<dbReference type="KEGG" id="dpl:KGM_203449"/>
<reference evidence="2 3" key="1">
    <citation type="journal article" date="2011" name="Cell">
        <title>The monarch butterfly genome yields insights into long-distance migration.</title>
        <authorList>
            <person name="Zhan S."/>
            <person name="Merlin C."/>
            <person name="Boore J.L."/>
            <person name="Reppert S.M."/>
        </authorList>
    </citation>
    <scope>NUCLEOTIDE SEQUENCE [LARGE SCALE GENOMIC DNA]</scope>
    <source>
        <strain evidence="2">F-2</strain>
    </source>
</reference>
<keyword evidence="3" id="KW-1185">Reference proteome</keyword>
<organism evidence="2 3">
    <name type="scientific">Danaus plexippus plexippus</name>
    <dbReference type="NCBI Taxonomy" id="278856"/>
    <lineage>
        <taxon>Eukaryota</taxon>
        <taxon>Metazoa</taxon>
        <taxon>Ecdysozoa</taxon>
        <taxon>Arthropoda</taxon>
        <taxon>Hexapoda</taxon>
        <taxon>Insecta</taxon>
        <taxon>Pterygota</taxon>
        <taxon>Neoptera</taxon>
        <taxon>Endopterygota</taxon>
        <taxon>Lepidoptera</taxon>
        <taxon>Glossata</taxon>
        <taxon>Ditrysia</taxon>
        <taxon>Papilionoidea</taxon>
        <taxon>Nymphalidae</taxon>
        <taxon>Danainae</taxon>
        <taxon>Danaini</taxon>
        <taxon>Danaina</taxon>
        <taxon>Danaus</taxon>
        <taxon>Danaus</taxon>
    </lineage>
</organism>
<keyword evidence="1" id="KW-0472">Membrane</keyword>
<evidence type="ECO:0000313" key="2">
    <source>
        <dbReference type="EMBL" id="OWR52722.1"/>
    </source>
</evidence>
<gene>
    <name evidence="2" type="ORF">KGM_203449</name>
</gene>
<dbReference type="Proteomes" id="UP000007151">
    <property type="component" value="Unassembled WGS sequence"/>
</dbReference>
<keyword evidence="1" id="KW-1133">Transmembrane helix</keyword>
<dbReference type="PRINTS" id="PR02072">
    <property type="entry name" value="4JOINTEDBOX1"/>
</dbReference>
<proteinExistence type="predicted"/>
<accession>A0A212FG64</accession>
<dbReference type="GO" id="GO:0007267">
    <property type="term" value="P:cell-cell signaling"/>
    <property type="evidence" value="ECO:0007669"/>
    <property type="project" value="TreeGrafter"/>
</dbReference>